<evidence type="ECO:0000256" key="4">
    <source>
        <dbReference type="ARBA" id="ARBA00022692"/>
    </source>
</evidence>
<dbReference type="GO" id="GO:0022857">
    <property type="term" value="F:transmembrane transporter activity"/>
    <property type="evidence" value="ECO:0007669"/>
    <property type="project" value="InterPro"/>
</dbReference>
<keyword evidence="11" id="KW-1185">Reference proteome</keyword>
<feature type="transmembrane region" description="Helical" evidence="8">
    <location>
        <begin position="337"/>
        <end position="362"/>
    </location>
</feature>
<feature type="transmembrane region" description="Helical" evidence="8">
    <location>
        <begin position="176"/>
        <end position="193"/>
    </location>
</feature>
<evidence type="ECO:0000256" key="1">
    <source>
        <dbReference type="ARBA" id="ARBA00004651"/>
    </source>
</evidence>
<proteinExistence type="predicted"/>
<feature type="transmembrane region" description="Helical" evidence="8">
    <location>
        <begin position="313"/>
        <end position="331"/>
    </location>
</feature>
<dbReference type="OrthoDB" id="4484751at2"/>
<keyword evidence="3" id="KW-1003">Cell membrane</keyword>
<dbReference type="Pfam" id="PF07690">
    <property type="entry name" value="MFS_1"/>
    <property type="match status" value="1"/>
</dbReference>
<dbReference type="Gene3D" id="1.20.1250.20">
    <property type="entry name" value="MFS general substrate transporter like domains"/>
    <property type="match status" value="2"/>
</dbReference>
<dbReference type="InterPro" id="IPR011701">
    <property type="entry name" value="MFS"/>
</dbReference>
<dbReference type="InterPro" id="IPR036259">
    <property type="entry name" value="MFS_trans_sf"/>
</dbReference>
<name>A0A3L7AHF5_9MICO</name>
<evidence type="ECO:0000256" key="7">
    <source>
        <dbReference type="SAM" id="MobiDB-lite"/>
    </source>
</evidence>
<dbReference type="AlphaFoldDB" id="A0A3L7AHF5"/>
<feature type="transmembrane region" description="Helical" evidence="8">
    <location>
        <begin position="383"/>
        <end position="405"/>
    </location>
</feature>
<protein>
    <submittedName>
        <fullName evidence="10">MFS transporter</fullName>
    </submittedName>
</protein>
<evidence type="ECO:0000256" key="2">
    <source>
        <dbReference type="ARBA" id="ARBA00022448"/>
    </source>
</evidence>
<feature type="domain" description="Major facilitator superfamily (MFS) profile" evidence="9">
    <location>
        <begin position="1"/>
        <end position="439"/>
    </location>
</feature>
<accession>A0A3L7AHF5</accession>
<keyword evidence="4 8" id="KW-0812">Transmembrane</keyword>
<keyword evidence="2" id="KW-0813">Transport</keyword>
<feature type="transmembrane region" description="Helical" evidence="8">
    <location>
        <begin position="411"/>
        <end position="432"/>
    </location>
</feature>
<sequence length="505" mass="51256">MSMLQSLLNPALPLIQQELHTTQTATTWILTAWALSAAASTPLVGRMGDLFGKKRTILFALGAIVAGSILATFAPSIGLLLAGRVLQGLGGAVFPLAFGLIRENFPAARVAGAVGIMSSVIAVGGGLGSVLAGPIVDALGWRALFWLPAAVVAIVAIGAAFVLPESESRPGGRLRPLGAVLLAGWLVALLLPLSNGSRWGWASPLTIGLFALAALLMLVWIRVEATSPTPIVDMKMMRLPAVWTTNLVAFLFGAGMFAMITFVPQYVQTSPAQGYGFGASVTLAGLVILPMTVGMAVGGAFSAPLTRLLGYRIQLMTASAMGAIGSALIVIEHFALWQIALACGIYGLGLGIAYAALTNVIVNAVPAHQTGVATGMNTNIRTVGGAVGTAIFGAIVTSTAGMAGLPTAAGYTGAFVFITITGIAATAAAALIPGRRPARDASDPKTTVETAAPSHAEALEAEASVVIAAAGAALPADEIPTDRNPAGLEADLDAAPTLRDGISAR</sequence>
<feature type="transmembrane region" description="Helical" evidence="8">
    <location>
        <begin position="199"/>
        <end position="221"/>
    </location>
</feature>
<evidence type="ECO:0000256" key="6">
    <source>
        <dbReference type="ARBA" id="ARBA00023136"/>
    </source>
</evidence>
<evidence type="ECO:0000256" key="5">
    <source>
        <dbReference type="ARBA" id="ARBA00022989"/>
    </source>
</evidence>
<dbReference type="PANTHER" id="PTHR42718">
    <property type="entry name" value="MAJOR FACILITATOR SUPERFAMILY MULTIDRUG TRANSPORTER MFSC"/>
    <property type="match status" value="1"/>
</dbReference>
<dbReference type="CDD" id="cd17504">
    <property type="entry name" value="MFS_MMR_MDR_like"/>
    <property type="match status" value="1"/>
</dbReference>
<dbReference type="SUPFAM" id="SSF103473">
    <property type="entry name" value="MFS general substrate transporter"/>
    <property type="match status" value="2"/>
</dbReference>
<evidence type="ECO:0000256" key="8">
    <source>
        <dbReference type="SAM" id="Phobius"/>
    </source>
</evidence>
<comment type="subcellular location">
    <subcellularLocation>
        <location evidence="1">Cell membrane</location>
        <topology evidence="1">Multi-pass membrane protein</topology>
    </subcellularLocation>
</comment>
<evidence type="ECO:0000313" key="10">
    <source>
        <dbReference type="EMBL" id="RLP79916.1"/>
    </source>
</evidence>
<evidence type="ECO:0000256" key="3">
    <source>
        <dbReference type="ARBA" id="ARBA00022475"/>
    </source>
</evidence>
<feature type="region of interest" description="Disordered" evidence="7">
    <location>
        <begin position="477"/>
        <end position="505"/>
    </location>
</feature>
<dbReference type="PANTHER" id="PTHR42718:SF46">
    <property type="entry name" value="BLR6921 PROTEIN"/>
    <property type="match status" value="1"/>
</dbReference>
<feature type="transmembrane region" description="Helical" evidence="8">
    <location>
        <begin position="81"/>
        <end position="101"/>
    </location>
</feature>
<feature type="transmembrane region" description="Helical" evidence="8">
    <location>
        <begin position="113"/>
        <end position="132"/>
    </location>
</feature>
<reference evidence="10 11" key="1">
    <citation type="submission" date="2018-10" db="EMBL/GenBank/DDBJ databases">
        <authorList>
            <person name="Li J."/>
        </authorList>
    </citation>
    <scope>NUCLEOTIDE SEQUENCE [LARGE SCALE GENOMIC DNA]</scope>
    <source>
        <strain evidence="10 11">JCM 11654</strain>
    </source>
</reference>
<dbReference type="EMBL" id="RCUY01000014">
    <property type="protein sequence ID" value="RLP79916.1"/>
    <property type="molecule type" value="Genomic_DNA"/>
</dbReference>
<keyword evidence="6 8" id="KW-0472">Membrane</keyword>
<dbReference type="Proteomes" id="UP000269438">
    <property type="component" value="Unassembled WGS sequence"/>
</dbReference>
<feature type="transmembrane region" description="Helical" evidence="8">
    <location>
        <begin position="144"/>
        <end position="164"/>
    </location>
</feature>
<keyword evidence="5 8" id="KW-1133">Transmembrane helix</keyword>
<feature type="transmembrane region" description="Helical" evidence="8">
    <location>
        <begin position="241"/>
        <end position="263"/>
    </location>
</feature>
<organism evidence="10 11">
    <name type="scientific">Mycetocola lacteus</name>
    <dbReference type="NCBI Taxonomy" id="76637"/>
    <lineage>
        <taxon>Bacteria</taxon>
        <taxon>Bacillati</taxon>
        <taxon>Actinomycetota</taxon>
        <taxon>Actinomycetes</taxon>
        <taxon>Micrococcales</taxon>
        <taxon>Microbacteriaceae</taxon>
        <taxon>Mycetocola</taxon>
    </lineage>
</organism>
<evidence type="ECO:0000259" key="9">
    <source>
        <dbReference type="PROSITE" id="PS50850"/>
    </source>
</evidence>
<dbReference type="GO" id="GO:0005886">
    <property type="term" value="C:plasma membrane"/>
    <property type="evidence" value="ECO:0007669"/>
    <property type="project" value="UniProtKB-SubCell"/>
</dbReference>
<evidence type="ECO:0000313" key="11">
    <source>
        <dbReference type="Proteomes" id="UP000269438"/>
    </source>
</evidence>
<gene>
    <name evidence="10" type="ORF">D9V34_14990</name>
</gene>
<dbReference type="InterPro" id="IPR020846">
    <property type="entry name" value="MFS_dom"/>
</dbReference>
<feature type="transmembrane region" description="Helical" evidence="8">
    <location>
        <begin position="275"/>
        <end position="301"/>
    </location>
</feature>
<feature type="transmembrane region" description="Helical" evidence="8">
    <location>
        <begin position="25"/>
        <end position="45"/>
    </location>
</feature>
<dbReference type="PROSITE" id="PS50850">
    <property type="entry name" value="MFS"/>
    <property type="match status" value="1"/>
</dbReference>
<feature type="transmembrane region" description="Helical" evidence="8">
    <location>
        <begin position="57"/>
        <end position="75"/>
    </location>
</feature>
<comment type="caution">
    <text evidence="10">The sequence shown here is derived from an EMBL/GenBank/DDBJ whole genome shotgun (WGS) entry which is preliminary data.</text>
</comment>